<dbReference type="OrthoDB" id="9811523at2"/>
<sequence length="168" mass="19156">MISSEHLILKPLSHDQLIMYIKNDNSLETALKLNPSRKIISPELREALEETILPNVADPLKNHLFSTLWGIILKIENKMIGDICFVGEPDNQGEVEIGYGTYEDFRGKGYMTEAVACLIQWTKTQNNVKSIFAQTAKDNPASYSILVKNNFEKVGEDDNLFNWRLILR</sequence>
<accession>A0A1I2Y3S6</accession>
<keyword evidence="3" id="KW-1185">Reference proteome</keyword>
<name>A0A1I2Y3S6_9SPHI</name>
<dbReference type="PANTHER" id="PTHR43792:SF13">
    <property type="entry name" value="ACETYLTRANSFERASE"/>
    <property type="match status" value="1"/>
</dbReference>
<evidence type="ECO:0000313" key="3">
    <source>
        <dbReference type="Proteomes" id="UP000199666"/>
    </source>
</evidence>
<dbReference type="InterPro" id="IPR000182">
    <property type="entry name" value="GNAT_dom"/>
</dbReference>
<dbReference type="PROSITE" id="PS51186">
    <property type="entry name" value="GNAT"/>
    <property type="match status" value="1"/>
</dbReference>
<dbReference type="PANTHER" id="PTHR43792">
    <property type="entry name" value="GNAT FAMILY, PUTATIVE (AFU_ORTHOLOGUE AFUA_3G00765)-RELATED-RELATED"/>
    <property type="match status" value="1"/>
</dbReference>
<dbReference type="STRING" id="414048.SAMN04489864_106211"/>
<dbReference type="Gene3D" id="3.40.630.30">
    <property type="match status" value="1"/>
</dbReference>
<gene>
    <name evidence="2" type="ORF">SAMN04489864_106211</name>
</gene>
<dbReference type="Proteomes" id="UP000199666">
    <property type="component" value="Unassembled WGS sequence"/>
</dbReference>
<evidence type="ECO:0000259" key="1">
    <source>
        <dbReference type="PROSITE" id="PS51186"/>
    </source>
</evidence>
<proteinExistence type="predicted"/>
<dbReference type="RefSeq" id="WP_090994442.1">
    <property type="nucleotide sequence ID" value="NZ_FOPP01000006.1"/>
</dbReference>
<feature type="domain" description="N-acetyltransferase" evidence="1">
    <location>
        <begin position="31"/>
        <end position="168"/>
    </location>
</feature>
<keyword evidence="2" id="KW-0808">Transferase</keyword>
<dbReference type="EMBL" id="FOPP01000006">
    <property type="protein sequence ID" value="SFH20390.1"/>
    <property type="molecule type" value="Genomic_DNA"/>
</dbReference>
<dbReference type="Pfam" id="PF13302">
    <property type="entry name" value="Acetyltransf_3"/>
    <property type="match status" value="1"/>
</dbReference>
<protein>
    <submittedName>
        <fullName evidence="2">Protein N-acetyltransferase, RimJ/RimL family</fullName>
    </submittedName>
</protein>
<evidence type="ECO:0000313" key="2">
    <source>
        <dbReference type="EMBL" id="SFH20390.1"/>
    </source>
</evidence>
<dbReference type="GO" id="GO:0016747">
    <property type="term" value="F:acyltransferase activity, transferring groups other than amino-acyl groups"/>
    <property type="evidence" value="ECO:0007669"/>
    <property type="project" value="InterPro"/>
</dbReference>
<dbReference type="InterPro" id="IPR051531">
    <property type="entry name" value="N-acetyltransferase"/>
</dbReference>
<dbReference type="InterPro" id="IPR016181">
    <property type="entry name" value="Acyl_CoA_acyltransferase"/>
</dbReference>
<reference evidence="2 3" key="1">
    <citation type="submission" date="2016-10" db="EMBL/GenBank/DDBJ databases">
        <authorList>
            <person name="de Groot N.N."/>
        </authorList>
    </citation>
    <scope>NUCLEOTIDE SEQUENCE [LARGE SCALE GENOMIC DNA]</scope>
    <source>
        <strain evidence="2 3">DSM 18684</strain>
    </source>
</reference>
<dbReference type="AlphaFoldDB" id="A0A1I2Y3S6"/>
<dbReference type="CDD" id="cd04301">
    <property type="entry name" value="NAT_SF"/>
    <property type="match status" value="1"/>
</dbReference>
<dbReference type="SUPFAM" id="SSF55729">
    <property type="entry name" value="Acyl-CoA N-acyltransferases (Nat)"/>
    <property type="match status" value="1"/>
</dbReference>
<organism evidence="2 3">
    <name type="scientific">Pedobacter insulae</name>
    <dbReference type="NCBI Taxonomy" id="414048"/>
    <lineage>
        <taxon>Bacteria</taxon>
        <taxon>Pseudomonadati</taxon>
        <taxon>Bacteroidota</taxon>
        <taxon>Sphingobacteriia</taxon>
        <taxon>Sphingobacteriales</taxon>
        <taxon>Sphingobacteriaceae</taxon>
        <taxon>Pedobacter</taxon>
    </lineage>
</organism>